<dbReference type="Proteomes" id="UP000325113">
    <property type="component" value="Unassembled WGS sequence"/>
</dbReference>
<reference evidence="4 5" key="1">
    <citation type="submission" date="2019-07" db="EMBL/GenBank/DDBJ databases">
        <title>Genomes of Cafeteria roenbergensis.</title>
        <authorList>
            <person name="Fischer M.G."/>
            <person name="Hackl T."/>
            <person name="Roman M."/>
        </authorList>
    </citation>
    <scope>NUCLEOTIDE SEQUENCE [LARGE SCALE GENOMIC DNA]</scope>
    <source>
        <strain evidence="2 5">Cflag</strain>
        <strain evidence="3 4">E4-10P</strain>
    </source>
</reference>
<keyword evidence="1" id="KW-0812">Transmembrane</keyword>
<evidence type="ECO:0000313" key="5">
    <source>
        <dbReference type="Proteomes" id="UP000325113"/>
    </source>
</evidence>
<protein>
    <submittedName>
        <fullName evidence="3">Uncharacterized protein</fullName>
    </submittedName>
</protein>
<feature type="transmembrane region" description="Helical" evidence="1">
    <location>
        <begin position="318"/>
        <end position="338"/>
    </location>
</feature>
<evidence type="ECO:0000256" key="1">
    <source>
        <dbReference type="SAM" id="Phobius"/>
    </source>
</evidence>
<dbReference type="AlphaFoldDB" id="A0A5A8EBT1"/>
<comment type="caution">
    <text evidence="3">The sequence shown here is derived from an EMBL/GenBank/DDBJ whole genome shotgun (WGS) entry which is preliminary data.</text>
</comment>
<dbReference type="EMBL" id="VLTM01000007">
    <property type="protein sequence ID" value="KAA0166753.1"/>
    <property type="molecule type" value="Genomic_DNA"/>
</dbReference>
<gene>
    <name evidence="3" type="ORF">FNF27_04209</name>
    <name evidence="2" type="ORF">FNF31_01128</name>
</gene>
<sequence length="468" mass="44934">MGGSLTGGYGGGGHGAAYGGGFGGGSLLSPLLALAGTSAANDRDHAGVSLPDLAGAGGGGGLWGSGSDSGSDAAVGELLGVDSGRWDDGRVPPAAAAGRDWGYGGGDDVYGLGHGAGAGPLGAESLLGLPPHAAARGRGGAAVGRSALPASAAATGAWGMAGAIRADEADDLDARRSFEFAHSADADGARAPVTPGALSPAGRSWIGGAVASSQLALSASALAAARDRTGSRSRALDRKRLALAAAMTGRGGAAEAALLGGGSGCARLFACSSRSGLVLLALAVLLAAGLAAAGMALIAVYRPCDLPADPLPVELGLLAAYGALALPVPFFLVLSAALGSLRCLSGARSAAFWLVLLALAATVAGLGFDPSLAHGRAGAGRCHPGGGGGVMDDDDAAAAWGNADAVTRGLHALGIGVRDAIVCTCVLHSVAGLAVVLATLLNPPSRLEAAVLARAWVTIASGSAPGYS</sequence>
<evidence type="ECO:0000313" key="4">
    <source>
        <dbReference type="Proteomes" id="UP000322899"/>
    </source>
</evidence>
<proteinExistence type="predicted"/>
<evidence type="ECO:0000313" key="3">
    <source>
        <dbReference type="EMBL" id="KAA0174197.1"/>
    </source>
</evidence>
<name>A0A5A8EBT1_CAFRO</name>
<accession>A0A5A8EBT1</accession>
<dbReference type="Proteomes" id="UP000322899">
    <property type="component" value="Unassembled WGS sequence"/>
</dbReference>
<evidence type="ECO:0000313" key="2">
    <source>
        <dbReference type="EMBL" id="KAA0166753.1"/>
    </source>
</evidence>
<dbReference type="EMBL" id="VLTO01000024">
    <property type="protein sequence ID" value="KAA0174197.1"/>
    <property type="molecule type" value="Genomic_DNA"/>
</dbReference>
<feature type="transmembrane region" description="Helical" evidence="1">
    <location>
        <begin position="350"/>
        <end position="368"/>
    </location>
</feature>
<organism evidence="3 4">
    <name type="scientific">Cafeteria roenbergensis</name>
    <name type="common">Marine flagellate</name>
    <dbReference type="NCBI Taxonomy" id="33653"/>
    <lineage>
        <taxon>Eukaryota</taxon>
        <taxon>Sar</taxon>
        <taxon>Stramenopiles</taxon>
        <taxon>Bigyra</taxon>
        <taxon>Opalozoa</taxon>
        <taxon>Bicosoecida</taxon>
        <taxon>Cafeteriaceae</taxon>
        <taxon>Cafeteria</taxon>
    </lineage>
</organism>
<feature type="transmembrane region" description="Helical" evidence="1">
    <location>
        <begin position="277"/>
        <end position="298"/>
    </location>
</feature>
<keyword evidence="1" id="KW-0472">Membrane</keyword>
<keyword evidence="1" id="KW-1133">Transmembrane helix</keyword>